<feature type="signal peptide" evidence="8">
    <location>
        <begin position="1"/>
        <end position="19"/>
    </location>
</feature>
<dbReference type="EC" id="5.2.1.8" evidence="3"/>
<keyword evidence="11" id="KW-1185">Reference proteome</keyword>
<dbReference type="Gene3D" id="1.10.8.1040">
    <property type="match status" value="1"/>
</dbReference>
<evidence type="ECO:0000256" key="2">
    <source>
        <dbReference type="ARBA" id="ARBA00007656"/>
    </source>
</evidence>
<sequence>MKRLLITALLSSMTVLANAQLPQEVVATVNGQSISNAEFQNTLTSIIGQEKTAEIQQAALNELITRRVLLQEANKLKLNEKEEFIKQVEQAKDELLINALLRDWVSKNPISDEEVKKVYDELVAELVKQKEYDVRHILVKDETEAKNIITRLKNKKASFEETAKKSSIDAPTAQNGGSLGWSVANRYLPEFAKAVAESDKTGLIAAPVKTNAGYHIIEVLGIRPRQAADFDSIKLRLREQMTAQKITQYVNDLRSKAKIETK</sequence>
<dbReference type="RefSeq" id="WP_171680461.1">
    <property type="nucleotide sequence ID" value="NZ_JABGBN010000004.1"/>
</dbReference>
<protein>
    <recommendedName>
        <fullName evidence="3">peptidylprolyl isomerase</fullName>
        <ecNumber evidence="3">5.2.1.8</ecNumber>
    </recommendedName>
</protein>
<dbReference type="Pfam" id="PF13623">
    <property type="entry name" value="SurA_N_2"/>
    <property type="match status" value="1"/>
</dbReference>
<reference evidence="10 11" key="1">
    <citation type="submission" date="2020-05" db="EMBL/GenBank/DDBJ databases">
        <authorList>
            <person name="Niu N."/>
        </authorList>
    </citation>
    <scope>NUCLEOTIDE SEQUENCE [LARGE SCALE GENOMIC DNA]</scope>
    <source>
        <strain evidence="10 11">3340-03</strain>
    </source>
</reference>
<dbReference type="InterPro" id="IPR046357">
    <property type="entry name" value="PPIase_dom_sf"/>
</dbReference>
<evidence type="ECO:0000256" key="1">
    <source>
        <dbReference type="ARBA" id="ARBA00000971"/>
    </source>
</evidence>
<comment type="similarity">
    <text evidence="2">Belongs to the PpiC/parvulin rotamase family.</text>
</comment>
<dbReference type="SUPFAM" id="SSF54534">
    <property type="entry name" value="FKBP-like"/>
    <property type="match status" value="1"/>
</dbReference>
<keyword evidence="6 7" id="KW-0413">Isomerase</keyword>
<name>A0A849P897_9BURK</name>
<dbReference type="EMBL" id="JABGBN010000004">
    <property type="protein sequence ID" value="NOL51758.1"/>
    <property type="molecule type" value="Genomic_DNA"/>
</dbReference>
<dbReference type="Proteomes" id="UP000537862">
    <property type="component" value="Unassembled WGS sequence"/>
</dbReference>
<evidence type="ECO:0000313" key="10">
    <source>
        <dbReference type="EMBL" id="NOL51758.1"/>
    </source>
</evidence>
<evidence type="ECO:0000256" key="7">
    <source>
        <dbReference type="PROSITE-ProRule" id="PRU00278"/>
    </source>
</evidence>
<proteinExistence type="inferred from homology"/>
<dbReference type="Pfam" id="PF00639">
    <property type="entry name" value="Rotamase"/>
    <property type="match status" value="1"/>
</dbReference>
<evidence type="ECO:0000256" key="3">
    <source>
        <dbReference type="ARBA" id="ARBA00013194"/>
    </source>
</evidence>
<dbReference type="SUPFAM" id="SSF109998">
    <property type="entry name" value="Triger factor/SurA peptide-binding domain-like"/>
    <property type="match status" value="1"/>
</dbReference>
<dbReference type="InterPro" id="IPR000297">
    <property type="entry name" value="PPIase_PpiC"/>
</dbReference>
<comment type="catalytic activity">
    <reaction evidence="1">
        <text>[protein]-peptidylproline (omega=180) = [protein]-peptidylproline (omega=0)</text>
        <dbReference type="Rhea" id="RHEA:16237"/>
        <dbReference type="Rhea" id="RHEA-COMP:10747"/>
        <dbReference type="Rhea" id="RHEA-COMP:10748"/>
        <dbReference type="ChEBI" id="CHEBI:83833"/>
        <dbReference type="ChEBI" id="CHEBI:83834"/>
        <dbReference type="EC" id="5.2.1.8"/>
    </reaction>
</comment>
<dbReference type="InterPro" id="IPR027304">
    <property type="entry name" value="Trigger_fact/SurA_dom_sf"/>
</dbReference>
<keyword evidence="4 8" id="KW-0732">Signal</keyword>
<evidence type="ECO:0000256" key="6">
    <source>
        <dbReference type="ARBA" id="ARBA00023235"/>
    </source>
</evidence>
<dbReference type="AlphaFoldDB" id="A0A849P897"/>
<organism evidence="10 11">
    <name type="scientific">Pelistega suis</name>
    <dbReference type="NCBI Taxonomy" id="1631957"/>
    <lineage>
        <taxon>Bacteria</taxon>
        <taxon>Pseudomonadati</taxon>
        <taxon>Pseudomonadota</taxon>
        <taxon>Betaproteobacteria</taxon>
        <taxon>Burkholderiales</taxon>
        <taxon>Alcaligenaceae</taxon>
        <taxon>Pelistega</taxon>
    </lineage>
</organism>
<gene>
    <name evidence="10" type="ORF">HKX39_06175</name>
</gene>
<dbReference type="PANTHER" id="PTHR47245">
    <property type="entry name" value="PEPTIDYLPROLYL ISOMERASE"/>
    <property type="match status" value="1"/>
</dbReference>
<feature type="domain" description="PpiC" evidence="9">
    <location>
        <begin position="129"/>
        <end position="221"/>
    </location>
</feature>
<evidence type="ECO:0000313" key="11">
    <source>
        <dbReference type="Proteomes" id="UP000537862"/>
    </source>
</evidence>
<dbReference type="GO" id="GO:0003755">
    <property type="term" value="F:peptidyl-prolyl cis-trans isomerase activity"/>
    <property type="evidence" value="ECO:0007669"/>
    <property type="project" value="UniProtKB-KW"/>
</dbReference>
<accession>A0A849P897</accession>
<feature type="chain" id="PRO_5032334916" description="peptidylprolyl isomerase" evidence="8">
    <location>
        <begin position="20"/>
        <end position="262"/>
    </location>
</feature>
<evidence type="ECO:0000256" key="4">
    <source>
        <dbReference type="ARBA" id="ARBA00022729"/>
    </source>
</evidence>
<dbReference type="PROSITE" id="PS50198">
    <property type="entry name" value="PPIC_PPIASE_2"/>
    <property type="match status" value="1"/>
</dbReference>
<dbReference type="PANTHER" id="PTHR47245:SF1">
    <property type="entry name" value="FOLDASE PROTEIN PRSA"/>
    <property type="match status" value="1"/>
</dbReference>
<comment type="caution">
    <text evidence="10">The sequence shown here is derived from an EMBL/GenBank/DDBJ whole genome shotgun (WGS) entry which is preliminary data.</text>
</comment>
<evidence type="ECO:0000256" key="8">
    <source>
        <dbReference type="SAM" id="SignalP"/>
    </source>
</evidence>
<dbReference type="Gene3D" id="3.10.50.40">
    <property type="match status" value="1"/>
</dbReference>
<evidence type="ECO:0000256" key="5">
    <source>
        <dbReference type="ARBA" id="ARBA00023110"/>
    </source>
</evidence>
<keyword evidence="5 7" id="KW-0697">Rotamase</keyword>
<evidence type="ECO:0000259" key="9">
    <source>
        <dbReference type="PROSITE" id="PS50198"/>
    </source>
</evidence>
<dbReference type="InterPro" id="IPR050245">
    <property type="entry name" value="PrsA_foldase"/>
</dbReference>